<gene>
    <name evidence="2" type="ORF">M5K25_013451</name>
</gene>
<dbReference type="AlphaFoldDB" id="A0ABD0USW9"/>
<comment type="caution">
    <text evidence="2">The sequence shown here is derived from an EMBL/GenBank/DDBJ whole genome shotgun (WGS) entry which is preliminary data.</text>
</comment>
<feature type="region of interest" description="Disordered" evidence="1">
    <location>
        <begin position="58"/>
        <end position="117"/>
    </location>
</feature>
<proteinExistence type="predicted"/>
<keyword evidence="3" id="KW-1185">Reference proteome</keyword>
<dbReference type="EMBL" id="JANQDX010000011">
    <property type="protein sequence ID" value="KAL0915978.1"/>
    <property type="molecule type" value="Genomic_DNA"/>
</dbReference>
<sequence>MVRVQSYMNKIKVVIAVDELAIPDPHRRRSPYKVFLPSAENRYTLPSPVENRCLPSLAENRSTLPSPAENRCLPSSAENRYLPSPAENRYPFSPLPEKMASSSKRSWISNGSSSSRNENFLSKECENAYGRYSASKITPSRILIQSNIDFQILPL</sequence>
<feature type="compositionally biased region" description="Low complexity" evidence="1">
    <location>
        <begin position="101"/>
        <end position="115"/>
    </location>
</feature>
<name>A0ABD0USW9_DENTH</name>
<accession>A0ABD0USW9</accession>
<evidence type="ECO:0000256" key="1">
    <source>
        <dbReference type="SAM" id="MobiDB-lite"/>
    </source>
</evidence>
<evidence type="ECO:0000313" key="3">
    <source>
        <dbReference type="Proteomes" id="UP001552299"/>
    </source>
</evidence>
<evidence type="ECO:0000313" key="2">
    <source>
        <dbReference type="EMBL" id="KAL0915978.1"/>
    </source>
</evidence>
<protein>
    <submittedName>
        <fullName evidence="2">Uncharacterized protein</fullName>
    </submittedName>
</protein>
<dbReference type="Proteomes" id="UP001552299">
    <property type="component" value="Unassembled WGS sequence"/>
</dbReference>
<reference evidence="2 3" key="1">
    <citation type="journal article" date="2024" name="Plant Biotechnol. J.">
        <title>Dendrobium thyrsiflorum genome and its molecular insights into genes involved in important horticultural traits.</title>
        <authorList>
            <person name="Chen B."/>
            <person name="Wang J.Y."/>
            <person name="Zheng P.J."/>
            <person name="Li K.L."/>
            <person name="Liang Y.M."/>
            <person name="Chen X.F."/>
            <person name="Zhang C."/>
            <person name="Zhao X."/>
            <person name="He X."/>
            <person name="Zhang G.Q."/>
            <person name="Liu Z.J."/>
            <person name="Xu Q."/>
        </authorList>
    </citation>
    <scope>NUCLEOTIDE SEQUENCE [LARGE SCALE GENOMIC DNA]</scope>
    <source>
        <strain evidence="2">GZMU011</strain>
    </source>
</reference>
<organism evidence="2 3">
    <name type="scientific">Dendrobium thyrsiflorum</name>
    <name type="common">Pinecone-like raceme dendrobium</name>
    <name type="synonym">Orchid</name>
    <dbReference type="NCBI Taxonomy" id="117978"/>
    <lineage>
        <taxon>Eukaryota</taxon>
        <taxon>Viridiplantae</taxon>
        <taxon>Streptophyta</taxon>
        <taxon>Embryophyta</taxon>
        <taxon>Tracheophyta</taxon>
        <taxon>Spermatophyta</taxon>
        <taxon>Magnoliopsida</taxon>
        <taxon>Liliopsida</taxon>
        <taxon>Asparagales</taxon>
        <taxon>Orchidaceae</taxon>
        <taxon>Epidendroideae</taxon>
        <taxon>Malaxideae</taxon>
        <taxon>Dendrobiinae</taxon>
        <taxon>Dendrobium</taxon>
    </lineage>
</organism>